<reference evidence="1" key="1">
    <citation type="journal article" date="2015" name="Nature">
        <title>Complex archaea that bridge the gap between prokaryotes and eukaryotes.</title>
        <authorList>
            <person name="Spang A."/>
            <person name="Saw J.H."/>
            <person name="Jorgensen S.L."/>
            <person name="Zaremba-Niedzwiedzka K."/>
            <person name="Martijn J."/>
            <person name="Lind A.E."/>
            <person name="van Eijk R."/>
            <person name="Schleper C."/>
            <person name="Guy L."/>
            <person name="Ettema T.J."/>
        </authorList>
    </citation>
    <scope>NUCLEOTIDE SEQUENCE</scope>
</reference>
<proteinExistence type="predicted"/>
<accession>A0A0F9P6T9</accession>
<name>A0A0F9P6T9_9ZZZZ</name>
<organism evidence="1">
    <name type="scientific">marine sediment metagenome</name>
    <dbReference type="NCBI Taxonomy" id="412755"/>
    <lineage>
        <taxon>unclassified sequences</taxon>
        <taxon>metagenomes</taxon>
        <taxon>ecological metagenomes</taxon>
    </lineage>
</organism>
<dbReference type="EMBL" id="LAZR01005838">
    <property type="protein sequence ID" value="KKM96750.1"/>
    <property type="molecule type" value="Genomic_DNA"/>
</dbReference>
<protein>
    <submittedName>
        <fullName evidence="1">Uncharacterized protein</fullName>
    </submittedName>
</protein>
<comment type="caution">
    <text evidence="1">The sequence shown here is derived from an EMBL/GenBank/DDBJ whole genome shotgun (WGS) entry which is preliminary data.</text>
</comment>
<dbReference type="AlphaFoldDB" id="A0A0F9P6T9"/>
<sequence>MAHTLAPWERHTAPNGTHIWKGNQHIADVDSHDDGHLIVTAPDLYSELKEAVGK</sequence>
<evidence type="ECO:0000313" key="1">
    <source>
        <dbReference type="EMBL" id="KKM96750.1"/>
    </source>
</evidence>
<gene>
    <name evidence="1" type="ORF">LCGC14_1174870</name>
</gene>